<protein>
    <submittedName>
        <fullName evidence="1">Uncharacterized protein</fullName>
    </submittedName>
</protein>
<reference evidence="2" key="2">
    <citation type="submission" date="2012-08" db="EMBL/GenBank/DDBJ databases">
        <title>Whole-genome sequence of Nocardiopsis alba strain ATCC BAA-2165 associated with honeybees.</title>
        <authorList>
            <person name="Qiao J."/>
            <person name="Chen L."/>
            <person name="Li Y."/>
            <person name="Wang J."/>
            <person name="Zhang W."/>
            <person name="Chen S."/>
        </authorList>
    </citation>
    <scope>NUCLEOTIDE SEQUENCE [LARGE SCALE GENOMIC DNA]</scope>
    <source>
        <strain evidence="2">ATCC BAA-2165 / BE74</strain>
    </source>
</reference>
<dbReference type="Proteomes" id="UP000003779">
    <property type="component" value="Chromosome"/>
</dbReference>
<dbReference type="PATRIC" id="fig|1205910.3.peg.1379"/>
<evidence type="ECO:0000313" key="2">
    <source>
        <dbReference type="Proteomes" id="UP000003779"/>
    </source>
</evidence>
<sequence length="39" mass="4175">MTLNDILALQELELELASEETPLMCSGYSIGSCSVAQTL</sequence>
<proteinExistence type="predicted"/>
<name>J7LFL5_NOCAA</name>
<dbReference type="EMBL" id="CP003788">
    <property type="protein sequence ID" value="AFR10240.1"/>
    <property type="molecule type" value="Genomic_DNA"/>
</dbReference>
<dbReference type="KEGG" id="nal:B005_1459"/>
<reference evidence="1 2" key="1">
    <citation type="journal article" date="2012" name="J. Bacteriol.">
        <title>Whole-Genome Sequence of Nocardiopsis alba Strain ATCC BAA-2165, Associated with Honeybees.</title>
        <authorList>
            <person name="Qiao J."/>
            <person name="Chen L."/>
            <person name="Li Y."/>
            <person name="Wang J."/>
            <person name="Zhang W."/>
            <person name="Chen S."/>
        </authorList>
    </citation>
    <scope>NUCLEOTIDE SEQUENCE [LARGE SCALE GENOMIC DNA]</scope>
    <source>
        <strain evidence="2">ATCC BAA-2165 / BE74</strain>
    </source>
</reference>
<gene>
    <name evidence="1" type="ordered locus">B005_1459</name>
</gene>
<evidence type="ECO:0000313" key="1">
    <source>
        <dbReference type="EMBL" id="AFR10240.1"/>
    </source>
</evidence>
<dbReference type="STRING" id="1205910.B005_1459"/>
<dbReference type="AlphaFoldDB" id="J7LFL5"/>
<organism evidence="1 2">
    <name type="scientific">Nocardiopsis alba (strain ATCC BAA-2165 / BE74)</name>
    <dbReference type="NCBI Taxonomy" id="1205910"/>
    <lineage>
        <taxon>Bacteria</taxon>
        <taxon>Bacillati</taxon>
        <taxon>Actinomycetota</taxon>
        <taxon>Actinomycetes</taxon>
        <taxon>Streptosporangiales</taxon>
        <taxon>Nocardiopsidaceae</taxon>
        <taxon>Nocardiopsis</taxon>
    </lineage>
</organism>
<dbReference type="HOGENOM" id="CLU_3313507_0_0_11"/>
<accession>J7LFL5</accession>